<gene>
    <name evidence="5" type="ORF">BJ554DRAFT_5387</name>
</gene>
<keyword evidence="3" id="KW-0648">Protein biosynthesis</keyword>
<name>A0A8H8A2G0_9FUNG</name>
<evidence type="ECO:0000256" key="3">
    <source>
        <dbReference type="ARBA" id="ARBA00022917"/>
    </source>
</evidence>
<feature type="non-terminal residue" evidence="5">
    <location>
        <position position="257"/>
    </location>
</feature>
<dbReference type="Proteomes" id="UP000673691">
    <property type="component" value="Unassembled WGS sequence"/>
</dbReference>
<organism evidence="5 6">
    <name type="scientific">Olpidium bornovanus</name>
    <dbReference type="NCBI Taxonomy" id="278681"/>
    <lineage>
        <taxon>Eukaryota</taxon>
        <taxon>Fungi</taxon>
        <taxon>Fungi incertae sedis</taxon>
        <taxon>Olpidiomycota</taxon>
        <taxon>Olpidiomycotina</taxon>
        <taxon>Olpidiomycetes</taxon>
        <taxon>Olpidiales</taxon>
        <taxon>Olpidiaceae</taxon>
        <taxon>Olpidium</taxon>
    </lineage>
</organism>
<dbReference type="AlphaFoldDB" id="A0A8H8A2G0"/>
<proteinExistence type="predicted"/>
<sequence length="257" mass="28982">MPTTPDRANGDRAIGGAASYDLTEKMVPFLDRHLVFPLLEFLGNKNEDMLKAKYDLLSATNMVDYCTELYKELHHVEEVPEGTQRLTAPFERKRNQVLAEMAQLEQDAQKIIAVIENPEVIAALKQDKQHNRQFLEKEYGVRFPFTSEMAQDLFKYGRFQYSCGNYGGAGEILYHYRVLVSPRDRGAISADVELSGAGFPSLTRTTAGPQFVDVVKSTDAELDFAALWGKLACEILTGNWEVALEEVQNLKEHIESK</sequence>
<evidence type="ECO:0000313" key="5">
    <source>
        <dbReference type="EMBL" id="KAG5463676.1"/>
    </source>
</evidence>
<evidence type="ECO:0000256" key="1">
    <source>
        <dbReference type="ARBA" id="ARBA00022490"/>
    </source>
</evidence>
<dbReference type="InterPro" id="IPR019010">
    <property type="entry name" value="eIF3e_N"/>
</dbReference>
<dbReference type="GO" id="GO:0005852">
    <property type="term" value="C:eukaryotic translation initiation factor 3 complex"/>
    <property type="evidence" value="ECO:0007669"/>
    <property type="project" value="InterPro"/>
</dbReference>
<comment type="caution">
    <text evidence="5">The sequence shown here is derived from an EMBL/GenBank/DDBJ whole genome shotgun (WGS) entry which is preliminary data.</text>
</comment>
<dbReference type="OrthoDB" id="417252at2759"/>
<dbReference type="PANTHER" id="PTHR10317">
    <property type="entry name" value="EUKARYOTIC TRANSLATION INITIATION FACTOR 3 SUBUNIT E"/>
    <property type="match status" value="1"/>
</dbReference>
<protein>
    <submittedName>
        <fullName evidence="5">EIF3 subunit 6 N terminal domain-containing protein</fullName>
    </submittedName>
</protein>
<dbReference type="GO" id="GO:0003743">
    <property type="term" value="F:translation initiation factor activity"/>
    <property type="evidence" value="ECO:0007669"/>
    <property type="project" value="UniProtKB-KW"/>
</dbReference>
<feature type="domain" description="Eukaryotic translation initiation factor 3 subunit E N-terminal" evidence="4">
    <location>
        <begin position="21"/>
        <end position="160"/>
    </location>
</feature>
<keyword evidence="1" id="KW-0963">Cytoplasm</keyword>
<evidence type="ECO:0000313" key="6">
    <source>
        <dbReference type="Proteomes" id="UP000673691"/>
    </source>
</evidence>
<dbReference type="EMBL" id="JAEFCI010000256">
    <property type="protein sequence ID" value="KAG5463676.1"/>
    <property type="molecule type" value="Genomic_DNA"/>
</dbReference>
<keyword evidence="2" id="KW-0396">Initiation factor</keyword>
<dbReference type="SMART" id="SM01186">
    <property type="entry name" value="eIF3_N"/>
    <property type="match status" value="1"/>
</dbReference>
<evidence type="ECO:0000259" key="4">
    <source>
        <dbReference type="SMART" id="SM01186"/>
    </source>
</evidence>
<evidence type="ECO:0000256" key="2">
    <source>
        <dbReference type="ARBA" id="ARBA00022540"/>
    </source>
</evidence>
<reference evidence="5 6" key="1">
    <citation type="journal article" name="Sci. Rep.">
        <title>Genome-scale phylogenetic analyses confirm Olpidium as the closest living zoosporic fungus to the non-flagellated, terrestrial fungi.</title>
        <authorList>
            <person name="Chang Y."/>
            <person name="Rochon D."/>
            <person name="Sekimoto S."/>
            <person name="Wang Y."/>
            <person name="Chovatia M."/>
            <person name="Sandor L."/>
            <person name="Salamov A."/>
            <person name="Grigoriev I.V."/>
            <person name="Stajich J.E."/>
            <person name="Spatafora J.W."/>
        </authorList>
    </citation>
    <scope>NUCLEOTIDE SEQUENCE [LARGE SCALE GENOMIC DNA]</scope>
    <source>
        <strain evidence="5">S191</strain>
    </source>
</reference>
<accession>A0A8H8A2G0</accession>
<dbReference type="Pfam" id="PF09440">
    <property type="entry name" value="eIF3_N"/>
    <property type="match status" value="1"/>
</dbReference>
<dbReference type="InterPro" id="IPR016650">
    <property type="entry name" value="eIF3e"/>
</dbReference>
<keyword evidence="6" id="KW-1185">Reference proteome</keyword>